<dbReference type="RefSeq" id="WP_200970734.1">
    <property type="nucleotide sequence ID" value="NZ_CP065592.1"/>
</dbReference>
<proteinExistence type="predicted"/>
<accession>A0A7T2GHY4</accession>
<evidence type="ECO:0000313" key="2">
    <source>
        <dbReference type="EMBL" id="QPQ54207.1"/>
    </source>
</evidence>
<evidence type="ECO:0000256" key="1">
    <source>
        <dbReference type="SAM" id="MobiDB-lite"/>
    </source>
</evidence>
<name>A0A7T2GHY4_9SPHN</name>
<dbReference type="EMBL" id="CP065592">
    <property type="protein sequence ID" value="QPQ54207.1"/>
    <property type="molecule type" value="Genomic_DNA"/>
</dbReference>
<dbReference type="KEGG" id="sflv:IC614_07485"/>
<feature type="region of interest" description="Disordered" evidence="1">
    <location>
        <begin position="27"/>
        <end position="53"/>
    </location>
</feature>
<evidence type="ECO:0000313" key="3">
    <source>
        <dbReference type="Proteomes" id="UP000594873"/>
    </source>
</evidence>
<reference evidence="2 3" key="1">
    <citation type="submission" date="2020-11" db="EMBL/GenBank/DDBJ databases">
        <title>Genome seq and assembly of Sphingosinicella sp.</title>
        <authorList>
            <person name="Chhetri G."/>
        </authorList>
    </citation>
    <scope>NUCLEOTIDE SEQUENCE [LARGE SCALE GENOMIC DNA]</scope>
    <source>
        <strain evidence="2 3">UDD2</strain>
    </source>
</reference>
<feature type="compositionally biased region" description="Low complexity" evidence="1">
    <location>
        <begin position="31"/>
        <end position="53"/>
    </location>
</feature>
<dbReference type="AlphaFoldDB" id="A0A7T2GHY4"/>
<sequence>MAIAKDRGTRRVAEGIGLAERQAAWAPPQPWSRAASRRALSAPPAPPAQSAAGSAADTKAWLTGIARKYMLKVKAEREARLNGQIAAADFYLRQLTFIEVMLDLLGTDGFDVMRAFRKDGYGLIDIAETPFSRVMDLARRTQWQDMGEPVGPLHPPRDLLAQHDGFSTEPTGAIIGSDTLSYKEQEALREEERRQAAEEQLKWEAEARRDYERRRDSDAAS</sequence>
<organism evidence="2 3">
    <name type="scientific">Allosphingosinicella flava</name>
    <dbReference type="NCBI Taxonomy" id="2771430"/>
    <lineage>
        <taxon>Bacteria</taxon>
        <taxon>Pseudomonadati</taxon>
        <taxon>Pseudomonadota</taxon>
        <taxon>Alphaproteobacteria</taxon>
        <taxon>Sphingomonadales</taxon>
        <taxon>Sphingomonadaceae</taxon>
        <taxon>Allosphingosinicella</taxon>
    </lineage>
</organism>
<dbReference type="Proteomes" id="UP000594873">
    <property type="component" value="Chromosome"/>
</dbReference>
<feature type="region of interest" description="Disordered" evidence="1">
    <location>
        <begin position="186"/>
        <end position="221"/>
    </location>
</feature>
<keyword evidence="3" id="KW-1185">Reference proteome</keyword>
<gene>
    <name evidence="2" type="ORF">IC614_07485</name>
</gene>
<protein>
    <submittedName>
        <fullName evidence="2">Uncharacterized protein</fullName>
    </submittedName>
</protein>